<keyword evidence="2" id="KW-1185">Reference proteome</keyword>
<evidence type="ECO:0000313" key="1">
    <source>
        <dbReference type="EMBL" id="EEP79628.1"/>
    </source>
</evidence>
<dbReference type="HOGENOM" id="CLU_2575633_0_0_1"/>
<reference evidence="2" key="1">
    <citation type="journal article" date="2009" name="Genome Res.">
        <title>Comparative genomic analyses of the human fungal pathogens Coccidioides and their relatives.</title>
        <authorList>
            <person name="Sharpton T.J."/>
            <person name="Stajich J.E."/>
            <person name="Rounsley S.D."/>
            <person name="Gardner M.J."/>
            <person name="Wortman J.R."/>
            <person name="Jordar V.S."/>
            <person name="Maiti R."/>
            <person name="Kodira C.D."/>
            <person name="Neafsey D.E."/>
            <person name="Zeng Q."/>
            <person name="Hung C.-Y."/>
            <person name="McMahan C."/>
            <person name="Muszewska A."/>
            <person name="Grynberg M."/>
            <person name="Mandel M.A."/>
            <person name="Kellner E.M."/>
            <person name="Barker B.M."/>
            <person name="Galgiani J.N."/>
            <person name="Orbach M.J."/>
            <person name="Kirkland T.N."/>
            <person name="Cole G.T."/>
            <person name="Henn M.R."/>
            <person name="Birren B.W."/>
            <person name="Taylor J.W."/>
        </authorList>
    </citation>
    <scope>NUCLEOTIDE SEQUENCE [LARGE SCALE GENOMIC DNA]</scope>
    <source>
        <strain evidence="2">UAMH 1704</strain>
    </source>
</reference>
<dbReference type="EMBL" id="CH476616">
    <property type="protein sequence ID" value="EEP79628.1"/>
    <property type="molecule type" value="Genomic_DNA"/>
</dbReference>
<sequence>MDYVKHESDLIDVLNTPGIARHEQPSLNPETAMDVLQTAYSQMATIFYFSSISIHPMQLGRFRKLLKMMNLTTAGRSNIIH</sequence>
<dbReference type="AlphaFoldDB" id="C4JP92"/>
<dbReference type="RefSeq" id="XP_002544957.1">
    <property type="nucleotide sequence ID" value="XM_002544911.1"/>
</dbReference>
<gene>
    <name evidence="1" type="ORF">UREG_04474</name>
</gene>
<protein>
    <submittedName>
        <fullName evidence="1">Uncharacterized protein</fullName>
    </submittedName>
</protein>
<dbReference type="InParanoid" id="C4JP92"/>
<dbReference type="KEGG" id="ure:UREG_04474"/>
<accession>C4JP92</accession>
<dbReference type="Proteomes" id="UP000002058">
    <property type="component" value="Unassembled WGS sequence"/>
</dbReference>
<proteinExistence type="predicted"/>
<evidence type="ECO:0000313" key="2">
    <source>
        <dbReference type="Proteomes" id="UP000002058"/>
    </source>
</evidence>
<dbReference type="VEuPathDB" id="FungiDB:UREG_04474"/>
<organism evidence="1 2">
    <name type="scientific">Uncinocarpus reesii (strain UAMH 1704)</name>
    <dbReference type="NCBI Taxonomy" id="336963"/>
    <lineage>
        <taxon>Eukaryota</taxon>
        <taxon>Fungi</taxon>
        <taxon>Dikarya</taxon>
        <taxon>Ascomycota</taxon>
        <taxon>Pezizomycotina</taxon>
        <taxon>Eurotiomycetes</taxon>
        <taxon>Eurotiomycetidae</taxon>
        <taxon>Onygenales</taxon>
        <taxon>Onygenaceae</taxon>
        <taxon>Uncinocarpus</taxon>
    </lineage>
</organism>
<dbReference type="GeneID" id="8442338"/>
<name>C4JP92_UNCRE</name>